<dbReference type="Gene3D" id="3.40.50.1820">
    <property type="entry name" value="alpha/beta hydrolase"/>
    <property type="match status" value="1"/>
</dbReference>
<dbReference type="AlphaFoldDB" id="A0A2S0MXA6"/>
<dbReference type="InterPro" id="IPR002168">
    <property type="entry name" value="Lipase_GDXG_HIS_AS"/>
</dbReference>
<dbReference type="PANTHER" id="PTHR48081:SF33">
    <property type="entry name" value="KYNURENINE FORMAMIDASE"/>
    <property type="match status" value="1"/>
</dbReference>
<protein>
    <submittedName>
        <fullName evidence="4">Esterase</fullName>
    </submittedName>
</protein>
<feature type="domain" description="BD-FAE-like" evidence="3">
    <location>
        <begin position="82"/>
        <end position="186"/>
    </location>
</feature>
<evidence type="ECO:0000256" key="1">
    <source>
        <dbReference type="ARBA" id="ARBA00010515"/>
    </source>
</evidence>
<dbReference type="KEGG" id="simp:C6571_03760"/>
<dbReference type="InterPro" id="IPR049492">
    <property type="entry name" value="BD-FAE-like_dom"/>
</dbReference>
<dbReference type="InterPro" id="IPR029058">
    <property type="entry name" value="AB_hydrolase_fold"/>
</dbReference>
<evidence type="ECO:0000313" key="5">
    <source>
        <dbReference type="Proteomes" id="UP000239326"/>
    </source>
</evidence>
<dbReference type="PANTHER" id="PTHR48081">
    <property type="entry name" value="AB HYDROLASE SUPERFAMILY PROTEIN C4A8.06C"/>
    <property type="match status" value="1"/>
</dbReference>
<reference evidence="4 5" key="1">
    <citation type="submission" date="2018-03" db="EMBL/GenBank/DDBJ databases">
        <title>Genome sequencing of Simplicispira sp.</title>
        <authorList>
            <person name="Kim S.-J."/>
            <person name="Heo J."/>
            <person name="Kwon S.-W."/>
        </authorList>
    </citation>
    <scope>NUCLEOTIDE SEQUENCE [LARGE SCALE GENOMIC DNA]</scope>
    <source>
        <strain evidence="4 5">SC1-8</strain>
    </source>
</reference>
<dbReference type="EMBL" id="CP027669">
    <property type="protein sequence ID" value="AVO40512.1"/>
    <property type="molecule type" value="Genomic_DNA"/>
</dbReference>
<dbReference type="SUPFAM" id="SSF53474">
    <property type="entry name" value="alpha/beta-Hydrolases"/>
    <property type="match status" value="1"/>
</dbReference>
<dbReference type="PROSITE" id="PS01173">
    <property type="entry name" value="LIPASE_GDXG_HIS"/>
    <property type="match status" value="1"/>
</dbReference>
<accession>A0A2S0MXA6</accession>
<name>A0A2S0MXA6_9BURK</name>
<sequence length="320" mass="34352">MNSLPKNRGVQCLAALLLIAIAGFGPAAHGGPLRDRLQQRALLEQPLDDEADSSRSQPAPGLPAGTRVLRDLAYGPDGSQRLDVYLPAHAQAAPVLFLVHGGGWRRGDKTHDRLIDHKLAHWLPQGVAVVSVNYRMLPQARPDLQAQDVAQALAWAQQQAAAWGADARRFVLMGHSAGAHLAALVAGDPQWLRAAGARAPQALVLLDSGALDVPEIMNGRHARLFDQAFGSDPAYWLRVSPLQQLQAALPPTLLVCSSPRRSSCTQAQVYARKSQAHGGQAEVLPQPLSHGQINAQLGQAGAYTQAVDEFLSRFAAWTLR</sequence>
<dbReference type="OrthoDB" id="9771666at2"/>
<dbReference type="Pfam" id="PF20434">
    <property type="entry name" value="BD-FAE"/>
    <property type="match status" value="1"/>
</dbReference>
<gene>
    <name evidence="4" type="ORF">C6571_03760</name>
</gene>
<organism evidence="4 5">
    <name type="scientific">Simplicispira suum</name>
    <dbReference type="NCBI Taxonomy" id="2109915"/>
    <lineage>
        <taxon>Bacteria</taxon>
        <taxon>Pseudomonadati</taxon>
        <taxon>Pseudomonadota</taxon>
        <taxon>Betaproteobacteria</taxon>
        <taxon>Burkholderiales</taxon>
        <taxon>Comamonadaceae</taxon>
        <taxon>Simplicispira</taxon>
    </lineage>
</organism>
<keyword evidence="5" id="KW-1185">Reference proteome</keyword>
<dbReference type="GO" id="GO:0016787">
    <property type="term" value="F:hydrolase activity"/>
    <property type="evidence" value="ECO:0007669"/>
    <property type="project" value="UniProtKB-KW"/>
</dbReference>
<dbReference type="RefSeq" id="WP_106445503.1">
    <property type="nucleotide sequence ID" value="NZ_CP027669.1"/>
</dbReference>
<evidence type="ECO:0000313" key="4">
    <source>
        <dbReference type="EMBL" id="AVO40512.1"/>
    </source>
</evidence>
<evidence type="ECO:0000256" key="2">
    <source>
        <dbReference type="ARBA" id="ARBA00022801"/>
    </source>
</evidence>
<dbReference type="InterPro" id="IPR050300">
    <property type="entry name" value="GDXG_lipolytic_enzyme"/>
</dbReference>
<dbReference type="Proteomes" id="UP000239326">
    <property type="component" value="Chromosome"/>
</dbReference>
<evidence type="ECO:0000259" key="3">
    <source>
        <dbReference type="Pfam" id="PF20434"/>
    </source>
</evidence>
<keyword evidence="2" id="KW-0378">Hydrolase</keyword>
<proteinExistence type="inferred from homology"/>
<comment type="similarity">
    <text evidence="1">Belongs to the 'GDXG' lipolytic enzyme family.</text>
</comment>